<name>A0AA36DAI8_9BILA</name>
<reference evidence="2" key="1">
    <citation type="submission" date="2023-06" db="EMBL/GenBank/DDBJ databases">
        <authorList>
            <person name="Delattre M."/>
        </authorList>
    </citation>
    <scope>NUCLEOTIDE SEQUENCE</scope>
    <source>
        <strain evidence="2">AF72</strain>
    </source>
</reference>
<feature type="non-terminal residue" evidence="2">
    <location>
        <position position="110"/>
    </location>
</feature>
<keyword evidence="3" id="KW-1185">Reference proteome</keyword>
<dbReference type="EMBL" id="CATQJA010002665">
    <property type="protein sequence ID" value="CAJ0583121.1"/>
    <property type="molecule type" value="Genomic_DNA"/>
</dbReference>
<dbReference type="AlphaFoldDB" id="A0AA36DAI8"/>
<dbReference type="Proteomes" id="UP001177023">
    <property type="component" value="Unassembled WGS sequence"/>
</dbReference>
<protein>
    <submittedName>
        <fullName evidence="2">Uncharacterized protein</fullName>
    </submittedName>
</protein>
<feature type="region of interest" description="Disordered" evidence="1">
    <location>
        <begin position="77"/>
        <end position="110"/>
    </location>
</feature>
<evidence type="ECO:0000313" key="2">
    <source>
        <dbReference type="EMBL" id="CAJ0583121.1"/>
    </source>
</evidence>
<organism evidence="2 3">
    <name type="scientific">Mesorhabditis spiculigera</name>
    <dbReference type="NCBI Taxonomy" id="96644"/>
    <lineage>
        <taxon>Eukaryota</taxon>
        <taxon>Metazoa</taxon>
        <taxon>Ecdysozoa</taxon>
        <taxon>Nematoda</taxon>
        <taxon>Chromadorea</taxon>
        <taxon>Rhabditida</taxon>
        <taxon>Rhabditina</taxon>
        <taxon>Rhabditomorpha</taxon>
        <taxon>Rhabditoidea</taxon>
        <taxon>Rhabditidae</taxon>
        <taxon>Mesorhabditinae</taxon>
        <taxon>Mesorhabditis</taxon>
    </lineage>
</organism>
<sequence>MGRRGLQDQLDTRGNLVWLESQEFMVKADNEARSGQPVKLDRLVYLGPLGLLDGPDNLDRRSNGMDRLENLDFQAHLDPEDHPAPKVSPGLRGETGTCTHCAPPRTAPGY</sequence>
<gene>
    <name evidence="2" type="ORF">MSPICULIGERA_LOCUS21228</name>
</gene>
<accession>A0AA36DAI8</accession>
<evidence type="ECO:0000313" key="3">
    <source>
        <dbReference type="Proteomes" id="UP001177023"/>
    </source>
</evidence>
<proteinExistence type="predicted"/>
<comment type="caution">
    <text evidence="2">The sequence shown here is derived from an EMBL/GenBank/DDBJ whole genome shotgun (WGS) entry which is preliminary data.</text>
</comment>
<evidence type="ECO:0000256" key="1">
    <source>
        <dbReference type="SAM" id="MobiDB-lite"/>
    </source>
</evidence>